<evidence type="ECO:0000256" key="7">
    <source>
        <dbReference type="ARBA" id="ARBA00023242"/>
    </source>
</evidence>
<evidence type="ECO:0000313" key="12">
    <source>
        <dbReference type="EMBL" id="KAK9947012.1"/>
    </source>
</evidence>
<dbReference type="SMART" id="SM00435">
    <property type="entry name" value="TOPEUc"/>
    <property type="match status" value="1"/>
</dbReference>
<dbReference type="GO" id="GO:0005694">
    <property type="term" value="C:chromosome"/>
    <property type="evidence" value="ECO:0007669"/>
    <property type="project" value="InterPro"/>
</dbReference>
<comment type="caution">
    <text evidence="12">The sequence shown here is derived from an EMBL/GenBank/DDBJ whole genome shotgun (WGS) entry which is preliminary data.</text>
</comment>
<dbReference type="PANTHER" id="PTHR10290:SF23">
    <property type="entry name" value="DNA TOPOISOMERASE 1 BETA"/>
    <property type="match status" value="1"/>
</dbReference>
<dbReference type="CDD" id="cd00659">
    <property type="entry name" value="Topo_IB_C"/>
    <property type="match status" value="1"/>
</dbReference>
<evidence type="ECO:0000256" key="3">
    <source>
        <dbReference type="ARBA" id="ARBA00006645"/>
    </source>
</evidence>
<dbReference type="InterPro" id="IPR001631">
    <property type="entry name" value="TopoI"/>
</dbReference>
<reference evidence="12 13" key="1">
    <citation type="journal article" date="2023" name="G3 (Bethesda)">
        <title>A chromosome-length genome assembly and annotation of blackberry (Rubus argutus, cv. 'Hillquist').</title>
        <authorList>
            <person name="Bruna T."/>
            <person name="Aryal R."/>
            <person name="Dudchenko O."/>
            <person name="Sargent D.J."/>
            <person name="Mead D."/>
            <person name="Buti M."/>
            <person name="Cavallini A."/>
            <person name="Hytonen T."/>
            <person name="Andres J."/>
            <person name="Pham M."/>
            <person name="Weisz D."/>
            <person name="Mascagni F."/>
            <person name="Usai G."/>
            <person name="Natali L."/>
            <person name="Bassil N."/>
            <person name="Fernandez G.E."/>
            <person name="Lomsadze A."/>
            <person name="Armour M."/>
            <person name="Olukolu B."/>
            <person name="Poorten T."/>
            <person name="Britton C."/>
            <person name="Davik J."/>
            <person name="Ashrafi H."/>
            <person name="Aiden E.L."/>
            <person name="Borodovsky M."/>
            <person name="Worthington M."/>
        </authorList>
    </citation>
    <scope>NUCLEOTIDE SEQUENCE [LARGE SCALE GENOMIC DNA]</scope>
    <source>
        <strain evidence="12">PI 553951</strain>
    </source>
</reference>
<dbReference type="Gene3D" id="1.10.10.41">
    <property type="entry name" value="Yeast DNA topoisomerase - domain 1"/>
    <property type="match status" value="1"/>
</dbReference>
<dbReference type="InterPro" id="IPR008336">
    <property type="entry name" value="TopoI_DNA-bd_euk"/>
</dbReference>
<dbReference type="PANTHER" id="PTHR10290">
    <property type="entry name" value="DNA TOPOISOMERASE I"/>
    <property type="match status" value="1"/>
</dbReference>
<comment type="subcellular location">
    <subcellularLocation>
        <location evidence="2">Nucleus</location>
    </subcellularLocation>
</comment>
<dbReference type="GO" id="GO:0005730">
    <property type="term" value="C:nucleolus"/>
    <property type="evidence" value="ECO:0007669"/>
    <property type="project" value="TreeGrafter"/>
</dbReference>
<feature type="compositionally biased region" description="Polar residues" evidence="10">
    <location>
        <begin position="140"/>
        <end position="150"/>
    </location>
</feature>
<evidence type="ECO:0000313" key="13">
    <source>
        <dbReference type="Proteomes" id="UP001457282"/>
    </source>
</evidence>
<feature type="compositionally biased region" description="Polar residues" evidence="10">
    <location>
        <begin position="37"/>
        <end position="59"/>
    </location>
</feature>
<comment type="catalytic activity">
    <reaction evidence="1 8 9">
        <text>ATP-independent breakage of single-stranded DNA, followed by passage and rejoining.</text>
        <dbReference type="EC" id="5.6.2.1"/>
    </reaction>
</comment>
<dbReference type="Gene3D" id="1.10.132.10">
    <property type="match status" value="1"/>
</dbReference>
<evidence type="ECO:0000259" key="11">
    <source>
        <dbReference type="SMART" id="SM00435"/>
    </source>
</evidence>
<keyword evidence="13" id="KW-1185">Reference proteome</keyword>
<evidence type="ECO:0000256" key="1">
    <source>
        <dbReference type="ARBA" id="ARBA00000213"/>
    </source>
</evidence>
<dbReference type="InterPro" id="IPR025834">
    <property type="entry name" value="TopoI_C_dom"/>
</dbReference>
<dbReference type="GO" id="GO:0006265">
    <property type="term" value="P:DNA topological change"/>
    <property type="evidence" value="ECO:0007669"/>
    <property type="project" value="UniProtKB-UniRule"/>
</dbReference>
<evidence type="ECO:0000256" key="9">
    <source>
        <dbReference type="RuleBase" id="RU365101"/>
    </source>
</evidence>
<dbReference type="Pfam" id="PF01028">
    <property type="entry name" value="Topoisom_I"/>
    <property type="match status" value="1"/>
</dbReference>
<dbReference type="InterPro" id="IPR051062">
    <property type="entry name" value="Topoisomerase_IB"/>
</dbReference>
<evidence type="ECO:0000256" key="10">
    <source>
        <dbReference type="SAM" id="MobiDB-lite"/>
    </source>
</evidence>
<sequence length="769" mass="87620">MADQNYCTMKMMNPLVFKRNSKASKEKGKMAPFAKPSISSPVSSYHHQSKQFPEQSMPSASIEHPTPAEENSDSDDEKLLRALMEADSNKEEDSDSEDDDNKPLSSRYLKATGKTPSKRPLDHQANFSEQSWVKRLKLSGSFSPSKNKQVSTKEEPQVDDDDDIILAQRMKNIRKSSPKPKQKVPKVGSSSKTINKGKKPDKLSKDQPGSESNDGQKKYWTSLIHSGVIFPPPYKPHGVKMLYNGKPVDLTPEQEEVATMFGVMKDSDYAKNQRFRNNFWKDWQKLLGKKHVIQKLDACDFQPIYEWCCQEKEKKKLMSTEEKKAAREEKLKQEETYKWAIIDGVKEAVGNFRVEPPGLFRGRGEQPKSGRLKRRIQPSDVTINIGKDAAIPECPIPGESWKQIRHDNTVSWLACWDDPISEEKTKYVYLAANSSLRGQSDKQKYEKARKLKDYIEDIRAAYTRAFTIPSKEDGAILKRQIAVATFLIDRFALRAGNEKDVDEEADTVGCCTLKVENVKAIAPNLLEFDFLGKDSIKYHQTHQVELPVYDAIKQFQDGKSSGDKLFDRLDTNILNAHLKELMPGLTAKVFRTYNASITLDNMLNEKTKQVGDASARVRVYKDANKQVAILCNHQRAEPKTFGEQISGLKKKIEDLKGVMEALETDLIRARKGKSPLKDGDGKQKRNLTPEALEKKMAQTTKKIETTERIIADKEDNKNVAMETSKVNYLDPRITVAWCKRHEVPIEKMFKTALLQKFDWAMDVDAYFRF</sequence>
<dbReference type="SUPFAM" id="SSF56741">
    <property type="entry name" value="Eukaryotic DNA topoisomerase I, N-terminal DNA-binding fragment"/>
    <property type="match status" value="1"/>
</dbReference>
<dbReference type="SUPFAM" id="SSF56349">
    <property type="entry name" value="DNA breaking-rejoining enzymes"/>
    <property type="match status" value="1"/>
</dbReference>
<evidence type="ECO:0000256" key="2">
    <source>
        <dbReference type="ARBA" id="ARBA00004123"/>
    </source>
</evidence>
<dbReference type="PROSITE" id="PS52038">
    <property type="entry name" value="TOPO_IB_2"/>
    <property type="match status" value="1"/>
</dbReference>
<dbReference type="GO" id="GO:0003917">
    <property type="term" value="F:DNA topoisomerase type I (single strand cut, ATP-independent) activity"/>
    <property type="evidence" value="ECO:0007669"/>
    <property type="project" value="UniProtKB-UniRule"/>
</dbReference>
<name>A0AAW1YGB3_RUBAR</name>
<keyword evidence="4 8" id="KW-0799">Topoisomerase</keyword>
<evidence type="ECO:0000256" key="8">
    <source>
        <dbReference type="PROSITE-ProRule" id="PRU01382"/>
    </source>
</evidence>
<dbReference type="Gene3D" id="2.170.11.10">
    <property type="entry name" value="DNA Topoisomerase I, domain 2"/>
    <property type="match status" value="1"/>
</dbReference>
<feature type="active site" description="O-(3'-phospho-DNA)-tyrosine intermediate" evidence="8">
    <location>
        <position position="728"/>
    </location>
</feature>
<dbReference type="InterPro" id="IPR013499">
    <property type="entry name" value="TopoI_euk"/>
</dbReference>
<protein>
    <recommendedName>
        <fullName evidence="9">DNA topoisomerase I</fullName>
        <ecNumber evidence="9">5.6.2.1</ecNumber>
    </recommendedName>
    <alternativeName>
        <fullName evidence="9">DNA topoisomerase 1</fullName>
    </alternativeName>
</protein>
<dbReference type="InterPro" id="IPR013500">
    <property type="entry name" value="TopoI_cat_euk"/>
</dbReference>
<dbReference type="FunFam" id="1.10.132.10:FF:000002">
    <property type="entry name" value="DNA topoisomerase I"/>
    <property type="match status" value="1"/>
</dbReference>
<feature type="compositionally biased region" description="Acidic residues" evidence="10">
    <location>
        <begin position="90"/>
        <end position="100"/>
    </location>
</feature>
<dbReference type="EMBL" id="JBEDUW010000002">
    <property type="protein sequence ID" value="KAK9947012.1"/>
    <property type="molecule type" value="Genomic_DNA"/>
</dbReference>
<keyword evidence="7" id="KW-0539">Nucleus</keyword>
<dbReference type="InterPro" id="IPR036202">
    <property type="entry name" value="TopoI_DNA-bd_euk_N_sf"/>
</dbReference>
<dbReference type="Pfam" id="PF02919">
    <property type="entry name" value="Topoisom_I_N"/>
    <property type="match status" value="1"/>
</dbReference>
<accession>A0AAW1YGB3</accession>
<dbReference type="GO" id="GO:0006260">
    <property type="term" value="P:DNA replication"/>
    <property type="evidence" value="ECO:0007669"/>
    <property type="project" value="TreeGrafter"/>
</dbReference>
<feature type="domain" description="DNA topoisomerase I eukaryotic-type" evidence="11">
    <location>
        <begin position="359"/>
        <end position="742"/>
    </location>
</feature>
<dbReference type="GO" id="GO:0003677">
    <property type="term" value="F:DNA binding"/>
    <property type="evidence" value="ECO:0007669"/>
    <property type="project" value="UniProtKB-UniRule"/>
</dbReference>
<evidence type="ECO:0000256" key="5">
    <source>
        <dbReference type="ARBA" id="ARBA00023125"/>
    </source>
</evidence>
<dbReference type="FunFam" id="3.90.15.10:FF:000003">
    <property type="entry name" value="DNA topoisomerase I"/>
    <property type="match status" value="1"/>
</dbReference>
<dbReference type="InterPro" id="IPR014727">
    <property type="entry name" value="TopoI_cat_a/b-sub_euk"/>
</dbReference>
<organism evidence="12 13">
    <name type="scientific">Rubus argutus</name>
    <name type="common">Southern blackberry</name>
    <dbReference type="NCBI Taxonomy" id="59490"/>
    <lineage>
        <taxon>Eukaryota</taxon>
        <taxon>Viridiplantae</taxon>
        <taxon>Streptophyta</taxon>
        <taxon>Embryophyta</taxon>
        <taxon>Tracheophyta</taxon>
        <taxon>Spermatophyta</taxon>
        <taxon>Magnoliopsida</taxon>
        <taxon>eudicotyledons</taxon>
        <taxon>Gunneridae</taxon>
        <taxon>Pentapetalae</taxon>
        <taxon>rosids</taxon>
        <taxon>fabids</taxon>
        <taxon>Rosales</taxon>
        <taxon>Rosaceae</taxon>
        <taxon>Rosoideae</taxon>
        <taxon>Rosoideae incertae sedis</taxon>
        <taxon>Rubus</taxon>
    </lineage>
</organism>
<keyword evidence="6 8" id="KW-0413">Isomerase</keyword>
<comment type="function">
    <text evidence="9">Releases the supercoiling and torsional tension of DNA introduced during the DNA replication and transcription by transiently cleaving and rejoining one strand of the DNA duplex. Introduces a single-strand break via transesterification at the specific target site 5'-[CT]CCTTp site in duplex DNA. The scissile phosphodiester is attacked by the catalytic tyrosine of the enzyme, resulting in the formation of a DNA-(3'-phosphotyrosyl)-enzyme intermediate and the expulsion of a 5'-OH DNA strand. The free DNA strand then undergoes passage around the unbroken strand thus removing DNA supercoils. Finally, in the religation step, the DNA 5'-OH attacks the covalent intermediate to expel the active-site tyrosine and restore the DNA phosphodiester backbone.</text>
</comment>
<keyword evidence="5 8" id="KW-0238">DNA-binding</keyword>
<dbReference type="GO" id="GO:0007059">
    <property type="term" value="P:chromosome segregation"/>
    <property type="evidence" value="ECO:0007669"/>
    <property type="project" value="TreeGrafter"/>
</dbReference>
<proteinExistence type="inferred from homology"/>
<comment type="similarity">
    <text evidence="3 8 9">Belongs to the type IB topoisomerase family.</text>
</comment>
<dbReference type="InterPro" id="IPR013034">
    <property type="entry name" value="DNA_topo_DNA_db_N_dom1"/>
</dbReference>
<dbReference type="PRINTS" id="PR00416">
    <property type="entry name" value="EUTPISMRASEI"/>
</dbReference>
<dbReference type="InterPro" id="IPR014711">
    <property type="entry name" value="TopoI_cat_a-hlx-sub_euk"/>
</dbReference>
<feature type="region of interest" description="Disordered" evidence="10">
    <location>
        <begin position="1"/>
        <end position="217"/>
    </location>
</feature>
<feature type="compositionally biased region" description="Basic residues" evidence="10">
    <location>
        <begin position="171"/>
        <end position="184"/>
    </location>
</feature>
<dbReference type="Gene3D" id="3.90.15.10">
    <property type="entry name" value="Topoisomerase I, Chain A, domain 3"/>
    <property type="match status" value="1"/>
</dbReference>
<dbReference type="EC" id="5.6.2.1" evidence="9"/>
<dbReference type="InterPro" id="IPR013030">
    <property type="entry name" value="DNA_topo_DNA_db_N_dom2"/>
</dbReference>
<dbReference type="InterPro" id="IPR011010">
    <property type="entry name" value="DNA_brk_join_enz"/>
</dbReference>
<evidence type="ECO:0000256" key="4">
    <source>
        <dbReference type="ARBA" id="ARBA00023029"/>
    </source>
</evidence>
<dbReference type="AlphaFoldDB" id="A0AAW1YGB3"/>
<evidence type="ECO:0000256" key="6">
    <source>
        <dbReference type="ARBA" id="ARBA00023235"/>
    </source>
</evidence>
<dbReference type="FunFam" id="1.10.10.41:FF:000001">
    <property type="entry name" value="DNA topoisomerase I"/>
    <property type="match status" value="1"/>
</dbReference>
<dbReference type="Pfam" id="PF14370">
    <property type="entry name" value="Topo_C_assoc"/>
    <property type="match status" value="1"/>
</dbReference>
<dbReference type="Proteomes" id="UP001457282">
    <property type="component" value="Unassembled WGS sequence"/>
</dbReference>
<gene>
    <name evidence="12" type="ORF">M0R45_012449</name>
</gene>